<dbReference type="EnsemblPlants" id="Zm00001eb165640_T001">
    <property type="protein sequence ID" value="Zm00001eb165640_P001"/>
    <property type="gene ID" value="Zm00001eb165640"/>
</dbReference>
<dbReference type="InParanoid" id="A0A804NJQ9"/>
<evidence type="ECO:0000313" key="3">
    <source>
        <dbReference type="Proteomes" id="UP000007305"/>
    </source>
</evidence>
<organism evidence="2 3">
    <name type="scientific">Zea mays</name>
    <name type="common">Maize</name>
    <dbReference type="NCBI Taxonomy" id="4577"/>
    <lineage>
        <taxon>Eukaryota</taxon>
        <taxon>Viridiplantae</taxon>
        <taxon>Streptophyta</taxon>
        <taxon>Embryophyta</taxon>
        <taxon>Tracheophyta</taxon>
        <taxon>Spermatophyta</taxon>
        <taxon>Magnoliopsida</taxon>
        <taxon>Liliopsida</taxon>
        <taxon>Poales</taxon>
        <taxon>Poaceae</taxon>
        <taxon>PACMAD clade</taxon>
        <taxon>Panicoideae</taxon>
        <taxon>Andropogonodae</taxon>
        <taxon>Andropogoneae</taxon>
        <taxon>Tripsacinae</taxon>
        <taxon>Zea</taxon>
    </lineage>
</organism>
<name>A0A804NJQ9_MAIZE</name>
<feature type="region of interest" description="Disordered" evidence="1">
    <location>
        <begin position="1"/>
        <end position="31"/>
    </location>
</feature>
<accession>A0A804NJQ9</accession>
<evidence type="ECO:0000313" key="2">
    <source>
        <dbReference type="EnsemblPlants" id="Zm00001eb165640_P001"/>
    </source>
</evidence>
<dbReference type="Gramene" id="Zm00001eb165640_T001">
    <property type="protein sequence ID" value="Zm00001eb165640_P001"/>
    <property type="gene ID" value="Zm00001eb165640"/>
</dbReference>
<keyword evidence="3" id="KW-1185">Reference proteome</keyword>
<feature type="compositionally biased region" description="Low complexity" evidence="1">
    <location>
        <begin position="14"/>
        <end position="25"/>
    </location>
</feature>
<dbReference type="Proteomes" id="UP000007305">
    <property type="component" value="Chromosome 4"/>
</dbReference>
<evidence type="ECO:0000256" key="1">
    <source>
        <dbReference type="SAM" id="MobiDB-lite"/>
    </source>
</evidence>
<reference evidence="2" key="3">
    <citation type="submission" date="2021-05" db="UniProtKB">
        <authorList>
            <consortium name="EnsemblPlants"/>
        </authorList>
    </citation>
    <scope>IDENTIFICATION</scope>
    <source>
        <strain evidence="2">cv. B73</strain>
    </source>
</reference>
<reference evidence="2" key="2">
    <citation type="submission" date="2019-07" db="EMBL/GenBank/DDBJ databases">
        <authorList>
            <person name="Seetharam A."/>
            <person name="Woodhouse M."/>
            <person name="Cannon E."/>
        </authorList>
    </citation>
    <scope>NUCLEOTIDE SEQUENCE [LARGE SCALE GENOMIC DNA]</scope>
    <source>
        <strain evidence="2">cv. B73</strain>
    </source>
</reference>
<reference evidence="3" key="1">
    <citation type="journal article" date="2009" name="Science">
        <title>The B73 maize genome: complexity, diversity, and dynamics.</title>
        <authorList>
            <person name="Schnable P.S."/>
            <person name="Ware D."/>
            <person name="Fulton R.S."/>
            <person name="Stein J.C."/>
            <person name="Wei F."/>
            <person name="Pasternak S."/>
            <person name="Liang C."/>
            <person name="Zhang J."/>
            <person name="Fulton L."/>
            <person name="Graves T.A."/>
            <person name="Minx P."/>
            <person name="Reily A.D."/>
            <person name="Courtney L."/>
            <person name="Kruchowski S.S."/>
            <person name="Tomlinson C."/>
            <person name="Strong C."/>
            <person name="Delehaunty K."/>
            <person name="Fronick C."/>
            <person name="Courtney B."/>
            <person name="Rock S.M."/>
            <person name="Belter E."/>
            <person name="Du F."/>
            <person name="Kim K."/>
            <person name="Abbott R.M."/>
            <person name="Cotton M."/>
            <person name="Levy A."/>
            <person name="Marchetto P."/>
            <person name="Ochoa K."/>
            <person name="Jackson S.M."/>
            <person name="Gillam B."/>
            <person name="Chen W."/>
            <person name="Yan L."/>
            <person name="Higginbotham J."/>
            <person name="Cardenas M."/>
            <person name="Waligorski J."/>
            <person name="Applebaum E."/>
            <person name="Phelps L."/>
            <person name="Falcone J."/>
            <person name="Kanchi K."/>
            <person name="Thane T."/>
            <person name="Scimone A."/>
            <person name="Thane N."/>
            <person name="Henke J."/>
            <person name="Wang T."/>
            <person name="Ruppert J."/>
            <person name="Shah N."/>
            <person name="Rotter K."/>
            <person name="Hodges J."/>
            <person name="Ingenthron E."/>
            <person name="Cordes M."/>
            <person name="Kohlberg S."/>
            <person name="Sgro J."/>
            <person name="Delgado B."/>
            <person name="Mead K."/>
            <person name="Chinwalla A."/>
            <person name="Leonard S."/>
            <person name="Crouse K."/>
            <person name="Collura K."/>
            <person name="Kudrna D."/>
            <person name="Currie J."/>
            <person name="He R."/>
            <person name="Angelova A."/>
            <person name="Rajasekar S."/>
            <person name="Mueller T."/>
            <person name="Lomeli R."/>
            <person name="Scara G."/>
            <person name="Ko A."/>
            <person name="Delaney K."/>
            <person name="Wissotski M."/>
            <person name="Lopez G."/>
            <person name="Campos D."/>
            <person name="Braidotti M."/>
            <person name="Ashley E."/>
            <person name="Golser W."/>
            <person name="Kim H."/>
            <person name="Lee S."/>
            <person name="Lin J."/>
            <person name="Dujmic Z."/>
            <person name="Kim W."/>
            <person name="Talag J."/>
            <person name="Zuccolo A."/>
            <person name="Fan C."/>
            <person name="Sebastian A."/>
            <person name="Kramer M."/>
            <person name="Spiegel L."/>
            <person name="Nascimento L."/>
            <person name="Zutavern T."/>
            <person name="Miller B."/>
            <person name="Ambroise C."/>
            <person name="Muller S."/>
            <person name="Spooner W."/>
            <person name="Narechania A."/>
            <person name="Ren L."/>
            <person name="Wei S."/>
            <person name="Kumari S."/>
            <person name="Faga B."/>
            <person name="Levy M.J."/>
            <person name="McMahan L."/>
            <person name="Van Buren P."/>
            <person name="Vaughn M.W."/>
            <person name="Ying K."/>
            <person name="Yeh C.-T."/>
            <person name="Emrich S.J."/>
            <person name="Jia Y."/>
            <person name="Kalyanaraman A."/>
            <person name="Hsia A.-P."/>
            <person name="Barbazuk W.B."/>
            <person name="Baucom R.S."/>
            <person name="Brutnell T.P."/>
            <person name="Carpita N.C."/>
            <person name="Chaparro C."/>
            <person name="Chia J.-M."/>
            <person name="Deragon J.-M."/>
            <person name="Estill J.C."/>
            <person name="Fu Y."/>
            <person name="Jeddeloh J.A."/>
            <person name="Han Y."/>
            <person name="Lee H."/>
            <person name="Li P."/>
            <person name="Lisch D.R."/>
            <person name="Liu S."/>
            <person name="Liu Z."/>
            <person name="Nagel D.H."/>
            <person name="McCann M.C."/>
            <person name="SanMiguel P."/>
            <person name="Myers A.M."/>
            <person name="Nettleton D."/>
            <person name="Nguyen J."/>
            <person name="Penning B.W."/>
            <person name="Ponnala L."/>
            <person name="Schneider K.L."/>
            <person name="Schwartz D.C."/>
            <person name="Sharma A."/>
            <person name="Soderlund C."/>
            <person name="Springer N.M."/>
            <person name="Sun Q."/>
            <person name="Wang H."/>
            <person name="Waterman M."/>
            <person name="Westerman R."/>
            <person name="Wolfgruber T.K."/>
            <person name="Yang L."/>
            <person name="Yu Y."/>
            <person name="Zhang L."/>
            <person name="Zhou S."/>
            <person name="Zhu Q."/>
            <person name="Bennetzen J.L."/>
            <person name="Dawe R.K."/>
            <person name="Jiang J."/>
            <person name="Jiang N."/>
            <person name="Presting G.G."/>
            <person name="Wessler S.R."/>
            <person name="Aluru S."/>
            <person name="Martienssen R.A."/>
            <person name="Clifton S.W."/>
            <person name="McCombie W.R."/>
            <person name="Wing R.A."/>
            <person name="Wilson R.K."/>
        </authorList>
    </citation>
    <scope>NUCLEOTIDE SEQUENCE [LARGE SCALE GENOMIC DNA]</scope>
    <source>
        <strain evidence="3">cv. B73</strain>
    </source>
</reference>
<protein>
    <submittedName>
        <fullName evidence="2">Uncharacterized protein</fullName>
    </submittedName>
</protein>
<feature type="compositionally biased region" description="Polar residues" evidence="1">
    <location>
        <begin position="94"/>
        <end position="103"/>
    </location>
</feature>
<feature type="region of interest" description="Disordered" evidence="1">
    <location>
        <begin position="94"/>
        <end position="121"/>
    </location>
</feature>
<sequence>MVSVPGSGTHPGRRSGSARSRNSPGIEASSSGRWSISVSAVRLVGKKRYLRWTPAARAASNASAPKRSVTNATRRPVVVGRCLRLRSASVSAGTARTHSSDMSVSMAASRGRSDMSTGGSAMDATAGGIEARNARCVADAVDANVMSVDVTPWRWARRFASSASGIRWPIPGVASIATCGGGVWVPSPLRQEEALAFSIGACGAVFSHCRLSACGAAVPGRVAGVYTRSRLSSGIRPGRVVPTPGCVSGNNAVCVISGAKGRSGLVCTEQPWIWMTGLWVPSSATYWANIFPLASFSARALLGQFLFLISFSFLYD</sequence>
<dbReference type="AlphaFoldDB" id="A0A804NJQ9"/>
<proteinExistence type="predicted"/>